<feature type="transmembrane region" description="Helical" evidence="7">
    <location>
        <begin position="38"/>
        <end position="59"/>
    </location>
</feature>
<evidence type="ECO:0000313" key="11">
    <source>
        <dbReference type="EMBL" id="MDY0871031.1"/>
    </source>
</evidence>
<keyword evidence="7" id="KW-0472">Membrane</keyword>
<dbReference type="Pfam" id="PF02518">
    <property type="entry name" value="HATPase_c"/>
    <property type="match status" value="1"/>
</dbReference>
<protein>
    <recommendedName>
        <fullName evidence="2">histidine kinase</fullName>
        <ecNumber evidence="2">2.7.13.3</ecNumber>
    </recommendedName>
</protein>
<feature type="transmembrane region" description="Helical" evidence="7">
    <location>
        <begin position="65"/>
        <end position="83"/>
    </location>
</feature>
<dbReference type="InterPro" id="IPR001610">
    <property type="entry name" value="PAC"/>
</dbReference>
<dbReference type="CDD" id="cd00130">
    <property type="entry name" value="PAS"/>
    <property type="match status" value="2"/>
</dbReference>
<evidence type="ECO:0000256" key="5">
    <source>
        <dbReference type="ARBA" id="ARBA00022777"/>
    </source>
</evidence>
<dbReference type="NCBIfam" id="TIGR00229">
    <property type="entry name" value="sensory_box"/>
    <property type="match status" value="2"/>
</dbReference>
<dbReference type="InterPro" id="IPR005467">
    <property type="entry name" value="His_kinase_dom"/>
</dbReference>
<dbReference type="InterPro" id="IPR050736">
    <property type="entry name" value="Sensor_HK_Regulatory"/>
</dbReference>
<gene>
    <name evidence="11" type="ORF">SMD31_03830</name>
</gene>
<dbReference type="InterPro" id="IPR013655">
    <property type="entry name" value="PAS_fold_3"/>
</dbReference>
<dbReference type="PANTHER" id="PTHR43711">
    <property type="entry name" value="TWO-COMPONENT HISTIDINE KINASE"/>
    <property type="match status" value="1"/>
</dbReference>
<comment type="catalytic activity">
    <reaction evidence="1">
        <text>ATP + protein L-histidine = ADP + protein N-phospho-L-histidine.</text>
        <dbReference type="EC" id="2.7.13.3"/>
    </reaction>
</comment>
<evidence type="ECO:0000256" key="6">
    <source>
        <dbReference type="ARBA" id="ARBA00023012"/>
    </source>
</evidence>
<feature type="domain" description="PAS" evidence="9">
    <location>
        <begin position="261"/>
        <end position="296"/>
    </location>
</feature>
<dbReference type="PANTHER" id="PTHR43711:SF26">
    <property type="entry name" value="SENSOR HISTIDINE KINASE RCSC"/>
    <property type="match status" value="1"/>
</dbReference>
<feature type="domain" description="PAS" evidence="9">
    <location>
        <begin position="96"/>
        <end position="167"/>
    </location>
</feature>
<sequence>MAYGTSTAAPRSTSQPARAGSALSTLWGSQSRSVARRWVACALFGLMALASIATIFVAGSPAIEGALYVLIVVLAVTGIAVVLRMGKASDATIAAQRQLVDAGFETADAIVILRNHDGHMLQANAVAERVSGFTSRELMEQTVWQSRFPADDWEAEQMVELQALRSDRPVFRESAWISKSGERRVIRWSNVALRHGTGTQPALLKIGLDITELRRHEMSLLRNETYLRLAHRLAKLCHWHWQSDNPLRPMDPGHRTGRFIYSEEAQDIFGYPADELPGYGDDFAAMIIHPDDRTDVFAKYKAFRTRASSSYSIEYRAIHRDGHILYIRENAEWILDDDENVIQIVGTFQDVTELRASERQLKRAQTDLRRSLRMSGLCHWSWQLSLDSVDGLPGIYQSSGDTADLLGLAPEDVALNDYDWHQRIVHPEDAKSSWDRYESFLRGPETSLIQDYRILSRYRGIRYVRSFCEKTIDAQGRVVEVAGALQDVTEQRQREAELIRAKNAAEIANRSKTEFLANMSHELRTPLNAVIGFSQVIRDRHFGDAPDRYSAYADDIHKSGQLLLKLISDVLDMSKLEAGKVDLFEEMVDIPTIAADCLRMLQARADEGNVRIEQNWERDLPALFADARAVAQVLLNVLTNAVKFSPPERSIYLTGRLGDGGDYVIVIRDTGIGMSAEAMQNLFSAFHQADATISRRFGGTGLGLAITKRLMELHGGSIDLSSEPGQGTRVVLRFPQARVRMRD</sequence>
<dbReference type="InterPro" id="IPR036890">
    <property type="entry name" value="HATPase_C_sf"/>
</dbReference>
<organism evidence="11 12">
    <name type="scientific">Dongia rigui</name>
    <dbReference type="NCBI Taxonomy" id="940149"/>
    <lineage>
        <taxon>Bacteria</taxon>
        <taxon>Pseudomonadati</taxon>
        <taxon>Pseudomonadota</taxon>
        <taxon>Alphaproteobacteria</taxon>
        <taxon>Rhodospirillales</taxon>
        <taxon>Dongiaceae</taxon>
        <taxon>Dongia</taxon>
    </lineage>
</organism>
<dbReference type="Gene3D" id="3.30.565.10">
    <property type="entry name" value="Histidine kinase-like ATPase, C-terminal domain"/>
    <property type="match status" value="1"/>
</dbReference>
<dbReference type="PROSITE" id="PS50112">
    <property type="entry name" value="PAS"/>
    <property type="match status" value="2"/>
</dbReference>
<dbReference type="EC" id="2.7.13.3" evidence="2"/>
<keyword evidence="7" id="KW-1133">Transmembrane helix</keyword>
<dbReference type="Pfam" id="PF00512">
    <property type="entry name" value="HisKA"/>
    <property type="match status" value="1"/>
</dbReference>
<feature type="domain" description="PAC" evidence="10">
    <location>
        <begin position="448"/>
        <end position="500"/>
    </location>
</feature>
<keyword evidence="6" id="KW-0902">Two-component regulatory system</keyword>
<dbReference type="CDD" id="cd16922">
    <property type="entry name" value="HATPase_EvgS-ArcB-TorS-like"/>
    <property type="match status" value="1"/>
</dbReference>
<feature type="domain" description="Histidine kinase" evidence="8">
    <location>
        <begin position="518"/>
        <end position="738"/>
    </location>
</feature>
<dbReference type="EMBL" id="JAXCLX010000001">
    <property type="protein sequence ID" value="MDY0871031.1"/>
    <property type="molecule type" value="Genomic_DNA"/>
</dbReference>
<dbReference type="SUPFAM" id="SSF55874">
    <property type="entry name" value="ATPase domain of HSP90 chaperone/DNA topoisomerase II/histidine kinase"/>
    <property type="match status" value="1"/>
</dbReference>
<dbReference type="InterPro" id="IPR035965">
    <property type="entry name" value="PAS-like_dom_sf"/>
</dbReference>
<dbReference type="InterPro" id="IPR003594">
    <property type="entry name" value="HATPase_dom"/>
</dbReference>
<dbReference type="SMART" id="SM00086">
    <property type="entry name" value="PAC"/>
    <property type="match status" value="3"/>
</dbReference>
<evidence type="ECO:0000259" key="8">
    <source>
        <dbReference type="PROSITE" id="PS50109"/>
    </source>
</evidence>
<evidence type="ECO:0000259" key="9">
    <source>
        <dbReference type="PROSITE" id="PS50112"/>
    </source>
</evidence>
<dbReference type="SMART" id="SM00387">
    <property type="entry name" value="HATPase_c"/>
    <property type="match status" value="1"/>
</dbReference>
<dbReference type="SUPFAM" id="SSF47384">
    <property type="entry name" value="Homodimeric domain of signal transducing histidine kinase"/>
    <property type="match status" value="1"/>
</dbReference>
<accession>A0ABU5DUQ1</accession>
<dbReference type="InterPro" id="IPR000014">
    <property type="entry name" value="PAS"/>
</dbReference>
<keyword evidence="3" id="KW-0597">Phosphoprotein</keyword>
<dbReference type="PROSITE" id="PS50109">
    <property type="entry name" value="HIS_KIN"/>
    <property type="match status" value="1"/>
</dbReference>
<proteinExistence type="predicted"/>
<keyword evidence="5" id="KW-0418">Kinase</keyword>
<comment type="caution">
    <text evidence="11">The sequence shown here is derived from an EMBL/GenBank/DDBJ whole genome shotgun (WGS) entry which is preliminary data.</text>
</comment>
<dbReference type="SMART" id="SM00388">
    <property type="entry name" value="HisKA"/>
    <property type="match status" value="1"/>
</dbReference>
<keyword evidence="7" id="KW-0812">Transmembrane</keyword>
<dbReference type="CDD" id="cd00082">
    <property type="entry name" value="HisKA"/>
    <property type="match status" value="1"/>
</dbReference>
<dbReference type="Gene3D" id="2.10.70.100">
    <property type="match status" value="1"/>
</dbReference>
<dbReference type="PRINTS" id="PR00344">
    <property type="entry name" value="BCTRLSENSOR"/>
</dbReference>
<evidence type="ECO:0000256" key="4">
    <source>
        <dbReference type="ARBA" id="ARBA00022679"/>
    </source>
</evidence>
<evidence type="ECO:0000256" key="1">
    <source>
        <dbReference type="ARBA" id="ARBA00000085"/>
    </source>
</evidence>
<dbReference type="Pfam" id="PF08448">
    <property type="entry name" value="PAS_4"/>
    <property type="match status" value="1"/>
</dbReference>
<name>A0ABU5DUQ1_9PROT</name>
<evidence type="ECO:0000256" key="7">
    <source>
        <dbReference type="SAM" id="Phobius"/>
    </source>
</evidence>
<evidence type="ECO:0000259" key="10">
    <source>
        <dbReference type="PROSITE" id="PS50113"/>
    </source>
</evidence>
<dbReference type="Gene3D" id="1.10.287.130">
    <property type="match status" value="1"/>
</dbReference>
<evidence type="ECO:0000313" key="12">
    <source>
        <dbReference type="Proteomes" id="UP001271769"/>
    </source>
</evidence>
<evidence type="ECO:0000256" key="2">
    <source>
        <dbReference type="ARBA" id="ARBA00012438"/>
    </source>
</evidence>
<dbReference type="InterPro" id="IPR003661">
    <property type="entry name" value="HisK_dim/P_dom"/>
</dbReference>
<reference evidence="11 12" key="1">
    <citation type="journal article" date="2013" name="Antonie Van Leeuwenhoek">
        <title>Dongia rigui sp. nov., isolated from freshwater of a large wetland in Korea.</title>
        <authorList>
            <person name="Baik K.S."/>
            <person name="Hwang Y.M."/>
            <person name="Choi J.S."/>
            <person name="Kwon J."/>
            <person name="Seong C.N."/>
        </authorList>
    </citation>
    <scope>NUCLEOTIDE SEQUENCE [LARGE SCALE GENOMIC DNA]</scope>
    <source>
        <strain evidence="11 12">04SU4-P</strain>
    </source>
</reference>
<dbReference type="Pfam" id="PF08447">
    <property type="entry name" value="PAS_3"/>
    <property type="match status" value="2"/>
</dbReference>
<dbReference type="Gene3D" id="3.30.450.20">
    <property type="entry name" value="PAS domain"/>
    <property type="match status" value="3"/>
</dbReference>
<feature type="domain" description="PAC" evidence="10">
    <location>
        <begin position="311"/>
        <end position="363"/>
    </location>
</feature>
<keyword evidence="12" id="KW-1185">Reference proteome</keyword>
<dbReference type="PROSITE" id="PS50113">
    <property type="entry name" value="PAC"/>
    <property type="match status" value="2"/>
</dbReference>
<dbReference type="RefSeq" id="WP_320499400.1">
    <property type="nucleotide sequence ID" value="NZ_JAXCLX010000001.1"/>
</dbReference>
<dbReference type="Proteomes" id="UP001271769">
    <property type="component" value="Unassembled WGS sequence"/>
</dbReference>
<dbReference type="SUPFAM" id="SSF55785">
    <property type="entry name" value="PYP-like sensor domain (PAS domain)"/>
    <property type="match status" value="3"/>
</dbReference>
<dbReference type="InterPro" id="IPR004358">
    <property type="entry name" value="Sig_transdc_His_kin-like_C"/>
</dbReference>
<dbReference type="InterPro" id="IPR036097">
    <property type="entry name" value="HisK_dim/P_sf"/>
</dbReference>
<dbReference type="InterPro" id="IPR000700">
    <property type="entry name" value="PAS-assoc_C"/>
</dbReference>
<dbReference type="InterPro" id="IPR013656">
    <property type="entry name" value="PAS_4"/>
</dbReference>
<evidence type="ECO:0000256" key="3">
    <source>
        <dbReference type="ARBA" id="ARBA00022553"/>
    </source>
</evidence>
<keyword evidence="4" id="KW-0808">Transferase</keyword>